<dbReference type="EMBL" id="LT670844">
    <property type="protein sequence ID" value="SHL57852.1"/>
    <property type="molecule type" value="Genomic_DNA"/>
</dbReference>
<evidence type="ECO:0000256" key="2">
    <source>
        <dbReference type="SAM" id="SignalP"/>
    </source>
</evidence>
<dbReference type="PIRSF" id="PIRSF017082">
    <property type="entry name" value="YflP"/>
    <property type="match status" value="1"/>
</dbReference>
<dbReference type="InterPro" id="IPR005064">
    <property type="entry name" value="BUG"/>
</dbReference>
<evidence type="ECO:0000313" key="4">
    <source>
        <dbReference type="Proteomes" id="UP000189935"/>
    </source>
</evidence>
<feature type="chain" id="PRO_5009924258" evidence="2">
    <location>
        <begin position="24"/>
        <end position="321"/>
    </location>
</feature>
<dbReference type="Gene3D" id="3.40.190.150">
    <property type="entry name" value="Bordetella uptake gene, domain 1"/>
    <property type="match status" value="1"/>
</dbReference>
<name>A0A1M7BS63_9BRAD</name>
<comment type="similarity">
    <text evidence="1">Belongs to the UPF0065 (bug) family.</text>
</comment>
<dbReference type="Proteomes" id="UP000189935">
    <property type="component" value="Chromosome I"/>
</dbReference>
<dbReference type="PANTHER" id="PTHR42928:SF5">
    <property type="entry name" value="BLR1237 PROTEIN"/>
    <property type="match status" value="1"/>
</dbReference>
<dbReference type="SUPFAM" id="SSF53850">
    <property type="entry name" value="Periplasmic binding protein-like II"/>
    <property type="match status" value="1"/>
</dbReference>
<dbReference type="PANTHER" id="PTHR42928">
    <property type="entry name" value="TRICARBOXYLATE-BINDING PROTEIN"/>
    <property type="match status" value="1"/>
</dbReference>
<dbReference type="Gene3D" id="3.40.190.10">
    <property type="entry name" value="Periplasmic binding protein-like II"/>
    <property type="match status" value="1"/>
</dbReference>
<keyword evidence="2" id="KW-0732">Signal</keyword>
<gene>
    <name evidence="3" type="ORF">SAMN05444159_6266</name>
</gene>
<feature type="signal peptide" evidence="2">
    <location>
        <begin position="1"/>
        <end position="23"/>
    </location>
</feature>
<sequence>MMKLPFASLILAAALSAPFTAIAGDWPDRPVHFIVPFPAGGSTDVAARVVGDYLSHALGQQVVVENKSGANGNIGIEYVAKSSPDGYTILIGTDAVSSNPHVYKMDVDPLKDLLPVVELSRQPIALAANPSLGVTTLSELTKLVKQQPGMGFATGSGAGSPQAMLGLWYAKLAGIKLEQVPYRGGGQAINDLVAGHIKLGSLGTTPLVPYNKNGGLILLAQSTATRSPALPNVPTFQEAGIDGLVMDQRIGMFVPAGTPAAIASRLNAEVNTALRDEKVRKFFTDQAQEPTGGTVEQYTHQVREDSEKYRRLVKELDVKVE</sequence>
<organism evidence="3 4">
    <name type="scientific">Bradyrhizobium lablabi</name>
    <dbReference type="NCBI Taxonomy" id="722472"/>
    <lineage>
        <taxon>Bacteria</taxon>
        <taxon>Pseudomonadati</taxon>
        <taxon>Pseudomonadota</taxon>
        <taxon>Alphaproteobacteria</taxon>
        <taxon>Hyphomicrobiales</taxon>
        <taxon>Nitrobacteraceae</taxon>
        <taxon>Bradyrhizobium</taxon>
    </lineage>
</organism>
<reference evidence="3 4" key="1">
    <citation type="submission" date="2016-11" db="EMBL/GenBank/DDBJ databases">
        <authorList>
            <person name="Jaros S."/>
            <person name="Januszkiewicz K."/>
            <person name="Wedrychowicz H."/>
        </authorList>
    </citation>
    <scope>NUCLEOTIDE SEQUENCE [LARGE SCALE GENOMIC DNA]</scope>
    <source>
        <strain evidence="3 4">GAS499</strain>
    </source>
</reference>
<evidence type="ECO:0000313" key="3">
    <source>
        <dbReference type="EMBL" id="SHL57852.1"/>
    </source>
</evidence>
<dbReference type="InterPro" id="IPR042100">
    <property type="entry name" value="Bug_dom1"/>
</dbReference>
<protein>
    <submittedName>
        <fullName evidence="3">Tripartite-type tricarboxylate transporter, receptor component TctC</fullName>
    </submittedName>
</protein>
<dbReference type="Pfam" id="PF03401">
    <property type="entry name" value="TctC"/>
    <property type="match status" value="1"/>
</dbReference>
<dbReference type="OrthoDB" id="8443386at2"/>
<keyword evidence="3" id="KW-0675">Receptor</keyword>
<dbReference type="CDD" id="cd07012">
    <property type="entry name" value="PBP2_Bug_TTT"/>
    <property type="match status" value="1"/>
</dbReference>
<dbReference type="AlphaFoldDB" id="A0A1M7BS63"/>
<evidence type="ECO:0000256" key="1">
    <source>
        <dbReference type="ARBA" id="ARBA00006987"/>
    </source>
</evidence>
<accession>A0A1M7BS63</accession>
<dbReference type="RefSeq" id="WP_079543487.1">
    <property type="nucleotide sequence ID" value="NZ_LT670844.1"/>
</dbReference>
<proteinExistence type="inferred from homology"/>